<keyword evidence="2" id="KW-1185">Reference proteome</keyword>
<dbReference type="AlphaFoldDB" id="A0A0E3PZS2"/>
<evidence type="ECO:0000313" key="1">
    <source>
        <dbReference type="EMBL" id="AKB42283.1"/>
    </source>
</evidence>
<dbReference type="Proteomes" id="UP000033096">
    <property type="component" value="Plasmid unnamed"/>
</dbReference>
<dbReference type="EMBL" id="CP009519">
    <property type="protein sequence ID" value="AKB42283.1"/>
    <property type="molecule type" value="Genomic_DNA"/>
</dbReference>
<protein>
    <recommendedName>
        <fullName evidence="3">LamG-like jellyroll fold domain-containing protein</fullName>
    </recommendedName>
</protein>
<geneLocation type="plasmid" evidence="1 2">
    <name>unnamed</name>
</geneLocation>
<proteinExistence type="predicted"/>
<dbReference type="SUPFAM" id="SSF49899">
    <property type="entry name" value="Concanavalin A-like lectins/glucanases"/>
    <property type="match status" value="1"/>
</dbReference>
<evidence type="ECO:0008006" key="3">
    <source>
        <dbReference type="Google" id="ProtNLM"/>
    </source>
</evidence>
<organism evidence="1 2">
    <name type="scientific">Methanosarcina vacuolata Z-761</name>
    <dbReference type="NCBI Taxonomy" id="1434123"/>
    <lineage>
        <taxon>Archaea</taxon>
        <taxon>Methanobacteriati</taxon>
        <taxon>Methanobacteriota</taxon>
        <taxon>Stenosarchaea group</taxon>
        <taxon>Methanomicrobia</taxon>
        <taxon>Methanosarcinales</taxon>
        <taxon>Methanosarcinaceae</taxon>
        <taxon>Methanosarcina</taxon>
    </lineage>
</organism>
<name>A0A0E3PZS2_9EURY</name>
<dbReference type="HOGENOM" id="CLU_348730_0_0_2"/>
<gene>
    <name evidence="1" type="ORF">MSVAZ_0014</name>
</gene>
<keyword evidence="1" id="KW-0614">Plasmid</keyword>
<dbReference type="Pfam" id="PF13385">
    <property type="entry name" value="Laminin_G_3"/>
    <property type="match status" value="1"/>
</dbReference>
<dbReference type="Gene3D" id="2.60.120.200">
    <property type="match status" value="1"/>
</dbReference>
<dbReference type="InterPro" id="IPR013320">
    <property type="entry name" value="ConA-like_dom_sf"/>
</dbReference>
<sequence length="808" mass="88795">MINISKVLLGLLLLSMLAFPGVASPVTNGLVASYNGNITDNILLDESGNHNNGYLINATQGMLLSTGANYVSFSGSNSQANILNNANTNITSEISIEFIGSINEFSSYGAIVSKYSDEEGTGWYLSCRSDPSLKKIVFGLYDSDGVLHHFRSDIPFVAGQVYDIVATYDGNIAHVYVNGVDSSTDNSPIWAASMSGNNYNTSIAYAENGLNYLNCNMLAFRLYDRALTSSEVQQNYQNDRWRYVPELPSDIVDLKKKAYGDGGLPRYMGSHAMSQSGSGVSVVDSNMSSLGSVSTPYYQDNGSEETNYVLSDFLISGVKWKNYYAPGSSASLSFSGNNRNRLEDISLTNNSLHLSNSVTYTADSLVRKDAVPVTGNAFQFYGDGLNTISEDTVQAYTDNGEIQSDCILDSSGAAIYNYYQNRTSGTTRSNSVELPLFSPQLTPMPCPSGYFGSLSFAIHADAQDPDSLKTMMYGTNDVNNSTYGTKGYIGHGLICTWAAFAASSGGGVGFDNASFKSILDDMQEEGFEIIPHNVIGSAGEGNPTRETTGYYLPLYSSSYSSQNWIDHGLNGGNRNTGLKSLGLDKNSPQYYIGDLMREYGFQYAWAYQDVPVRNGLSTSRIQSLGLPYDVVWTNTNFTWDNGTPMYEWTSTWAPDKTALDYFNKETLQTMVNSYGVCFWHDYTAQNDATFEDYYFTKGNPYSINEKYDNLLLNISEQNAAGRIWNPTVSQYIDYWRAACNVECKCTGQDTYTLINHNSDPVPGYAMRVTGSYTVKIDGNDLTTKKNGNDTVFWMDLSPGTHLLTLARI</sequence>
<accession>A0A0E3PZS2</accession>
<reference evidence="1 2" key="1">
    <citation type="submission" date="2014-07" db="EMBL/GenBank/DDBJ databases">
        <title>Methanogenic archaea and the global carbon cycle.</title>
        <authorList>
            <person name="Henriksen J.R."/>
            <person name="Luke J."/>
            <person name="Reinhart S."/>
            <person name="Benedict M.N."/>
            <person name="Youngblut N.D."/>
            <person name="Metcalf M.E."/>
            <person name="Whitaker R.J."/>
            <person name="Metcalf W.W."/>
        </authorList>
    </citation>
    <scope>NUCLEOTIDE SEQUENCE [LARGE SCALE GENOMIC DNA]</scope>
    <source>
        <strain evidence="1 2">Z-761</strain>
        <plasmid evidence="1 2">unnamed</plasmid>
    </source>
</reference>
<evidence type="ECO:0000313" key="2">
    <source>
        <dbReference type="Proteomes" id="UP000033096"/>
    </source>
</evidence>
<dbReference type="PATRIC" id="fig|1434123.4.peg.4314"/>
<dbReference type="KEGG" id="mvc:MSVAZ_0014"/>